<sequence>MRLRGGGRWVCWLSLIAMLTLAGCGRSVEGAPSGEDGAALTSAALGDPRTIDPCSLIAPNAFAEHGPAHALPRQWLDNCRTAVTVGSENVEVSSGMLRPAAAISESQELVSARPGDARIVRVPSNGTTCELHVVLADGVGIEVSARPQQSDSGLAGDKVCAIAEAGARGMVTTLESGEVRHWKPAHNSLARVSACGPLPSAQVAKMVAASPSDVTLYPAEHQCTWGVSEGETSNVQLDFILGPALDPRDGTVEDIGGRSSLVVPTDTENLRVCNIYTEHIEFPDAVEGEREIALVRVLHLTETGKDPCDTARQVAGMAWPRLPPS</sequence>
<accession>A0A1G6KJJ6</accession>
<organism evidence="1 2">
    <name type="scientific">Prauserella marina</name>
    <dbReference type="NCBI Taxonomy" id="530584"/>
    <lineage>
        <taxon>Bacteria</taxon>
        <taxon>Bacillati</taxon>
        <taxon>Actinomycetota</taxon>
        <taxon>Actinomycetes</taxon>
        <taxon>Pseudonocardiales</taxon>
        <taxon>Pseudonocardiaceae</taxon>
        <taxon>Prauserella</taxon>
    </lineage>
</organism>
<dbReference type="EMBL" id="FMZE01000001">
    <property type="protein sequence ID" value="SDC31210.1"/>
    <property type="molecule type" value="Genomic_DNA"/>
</dbReference>
<protein>
    <submittedName>
        <fullName evidence="1">Uncharacterized protein</fullName>
    </submittedName>
</protein>
<dbReference type="AlphaFoldDB" id="A0A1G6KJJ6"/>
<evidence type="ECO:0000313" key="2">
    <source>
        <dbReference type="Proteomes" id="UP000199494"/>
    </source>
</evidence>
<reference evidence="1 2" key="1">
    <citation type="submission" date="2016-10" db="EMBL/GenBank/DDBJ databases">
        <authorList>
            <person name="de Groot N.N."/>
        </authorList>
    </citation>
    <scope>NUCLEOTIDE SEQUENCE [LARGE SCALE GENOMIC DNA]</scope>
    <source>
        <strain evidence="1 2">CGMCC 4.5506</strain>
    </source>
</reference>
<keyword evidence="2" id="KW-1185">Reference proteome</keyword>
<dbReference type="RefSeq" id="WP_091798253.1">
    <property type="nucleotide sequence ID" value="NZ_CP016353.1"/>
</dbReference>
<proteinExistence type="predicted"/>
<dbReference type="PROSITE" id="PS51257">
    <property type="entry name" value="PROKAR_LIPOPROTEIN"/>
    <property type="match status" value="1"/>
</dbReference>
<dbReference type="OrthoDB" id="4445816at2"/>
<dbReference type="Proteomes" id="UP000199494">
    <property type="component" value="Unassembled WGS sequence"/>
</dbReference>
<name>A0A1G6KJJ6_9PSEU</name>
<evidence type="ECO:0000313" key="1">
    <source>
        <dbReference type="EMBL" id="SDC31210.1"/>
    </source>
</evidence>
<gene>
    <name evidence="1" type="ORF">SAMN05421630_1011254</name>
</gene>